<protein>
    <submittedName>
        <fullName evidence="1">Uncharacterized protein</fullName>
    </submittedName>
</protein>
<dbReference type="SUPFAM" id="SSF46785">
    <property type="entry name" value="Winged helix' DNA-binding domain"/>
    <property type="match status" value="1"/>
</dbReference>
<organism evidence="1 2">
    <name type="scientific">Nocardia terpenica</name>
    <dbReference type="NCBI Taxonomy" id="455432"/>
    <lineage>
        <taxon>Bacteria</taxon>
        <taxon>Bacillati</taxon>
        <taxon>Actinomycetota</taxon>
        <taxon>Actinomycetes</taxon>
        <taxon>Mycobacteriales</taxon>
        <taxon>Nocardiaceae</taxon>
        <taxon>Nocardia</taxon>
    </lineage>
</organism>
<dbReference type="Gene3D" id="1.10.10.10">
    <property type="entry name" value="Winged helix-like DNA-binding domain superfamily/Winged helix DNA-binding domain"/>
    <property type="match status" value="1"/>
</dbReference>
<evidence type="ECO:0000313" key="1">
    <source>
        <dbReference type="EMBL" id="QIS21386.1"/>
    </source>
</evidence>
<name>A0A6G9Z890_9NOCA</name>
<gene>
    <name evidence="1" type="ORF">F6W96_26665</name>
</gene>
<dbReference type="RefSeq" id="WP_167488681.1">
    <property type="nucleotide sequence ID" value="NZ_CP046173.1"/>
</dbReference>
<dbReference type="InterPro" id="IPR036390">
    <property type="entry name" value="WH_DNA-bd_sf"/>
</dbReference>
<dbReference type="AlphaFoldDB" id="A0A6G9Z890"/>
<evidence type="ECO:0000313" key="2">
    <source>
        <dbReference type="Proteomes" id="UP000500953"/>
    </source>
</evidence>
<dbReference type="EMBL" id="CP046173">
    <property type="protein sequence ID" value="QIS21386.1"/>
    <property type="molecule type" value="Genomic_DNA"/>
</dbReference>
<reference evidence="1 2" key="1">
    <citation type="journal article" date="2019" name="ACS Chem. Biol.">
        <title>Identification and Mobilization of a Cryptic Antibiotic Biosynthesis Gene Locus from a Human-Pathogenic Nocardia Isolate.</title>
        <authorList>
            <person name="Herisse M."/>
            <person name="Ishida K."/>
            <person name="Porter J.L."/>
            <person name="Howden B."/>
            <person name="Hertweck C."/>
            <person name="Stinear T.P."/>
            <person name="Pidot S.J."/>
        </authorList>
    </citation>
    <scope>NUCLEOTIDE SEQUENCE [LARGE SCALE GENOMIC DNA]</scope>
    <source>
        <strain evidence="1 2">AUSMDU00012715</strain>
    </source>
</reference>
<dbReference type="Proteomes" id="UP000500953">
    <property type="component" value="Chromosome"/>
</dbReference>
<proteinExistence type="predicted"/>
<dbReference type="InterPro" id="IPR036388">
    <property type="entry name" value="WH-like_DNA-bd_sf"/>
</dbReference>
<accession>A0A6G9Z890</accession>
<sequence>MSDQRVEVLALLAESTSGCTAWDIAARLGKVSSSGTTKSLKMMQRAGWVVGVRRAGPRSRPVWTMTEDGRQVFDRTRTRRAIHAAGETLEAVVHGYVAGRAASFVLPKDAAALSDWVAACRARVGVGDQAVFDACHAIVNEYLRHAPDANAWGMYPAITWSQTHAPVTVSYYQFPHPTTKASR</sequence>